<protein>
    <recommendedName>
        <fullName evidence="4">Spermidine synthase</fullName>
    </recommendedName>
</protein>
<keyword evidence="1" id="KW-0812">Transmembrane</keyword>
<comment type="caution">
    <text evidence="2">The sequence shown here is derived from an EMBL/GenBank/DDBJ whole genome shotgun (WGS) entry which is preliminary data.</text>
</comment>
<dbReference type="Proteomes" id="UP000748752">
    <property type="component" value="Unassembled WGS sequence"/>
</dbReference>
<feature type="transmembrane region" description="Helical" evidence="1">
    <location>
        <begin position="230"/>
        <end position="249"/>
    </location>
</feature>
<sequence length="257" mass="26057">MGQAIPLHWSPVLIRAAVWSLIGMIYTPLYLVLSELLAPTLGAFAGMAAAAAAGAIGAAFYGARQLALMASLIGTGCAVVAMAITGPDVAPWILSLAAVLLSIAVGFLVRFPHRCTADVGVKVLAGLVTGAFSAGLLLAAEHFLGIRLPPPAVLAFLVSVTGVLYVSVLVARPVRVGGRGRFCDVSEGLVIGVIAVVAANGLAAFAGIFAVGDPGALTEVLLRVTESLPAALLAAMFAGAVAGGLLEVFEFDWVDRV</sequence>
<feature type="transmembrane region" description="Helical" evidence="1">
    <location>
        <begin position="66"/>
        <end position="84"/>
    </location>
</feature>
<name>A0ABS1CDT1_9GAMM</name>
<feature type="transmembrane region" description="Helical" evidence="1">
    <location>
        <begin position="152"/>
        <end position="170"/>
    </location>
</feature>
<dbReference type="EMBL" id="NRRV01000007">
    <property type="protein sequence ID" value="MBK1629967.1"/>
    <property type="molecule type" value="Genomic_DNA"/>
</dbReference>
<evidence type="ECO:0008006" key="4">
    <source>
        <dbReference type="Google" id="ProtNLM"/>
    </source>
</evidence>
<feature type="transmembrane region" description="Helical" evidence="1">
    <location>
        <begin position="37"/>
        <end position="59"/>
    </location>
</feature>
<gene>
    <name evidence="2" type="ORF">CKO31_04260</name>
</gene>
<evidence type="ECO:0000256" key="1">
    <source>
        <dbReference type="SAM" id="Phobius"/>
    </source>
</evidence>
<evidence type="ECO:0000313" key="3">
    <source>
        <dbReference type="Proteomes" id="UP000748752"/>
    </source>
</evidence>
<feature type="transmembrane region" description="Helical" evidence="1">
    <location>
        <begin position="121"/>
        <end position="140"/>
    </location>
</feature>
<proteinExistence type="predicted"/>
<evidence type="ECO:0000313" key="2">
    <source>
        <dbReference type="EMBL" id="MBK1629967.1"/>
    </source>
</evidence>
<dbReference type="RefSeq" id="WP_200234354.1">
    <property type="nucleotide sequence ID" value="NZ_NRRV01000007.1"/>
</dbReference>
<feature type="transmembrane region" description="Helical" evidence="1">
    <location>
        <begin position="12"/>
        <end position="31"/>
    </location>
</feature>
<feature type="transmembrane region" description="Helical" evidence="1">
    <location>
        <begin position="90"/>
        <end position="109"/>
    </location>
</feature>
<reference evidence="2 3" key="1">
    <citation type="journal article" date="2020" name="Microorganisms">
        <title>Osmotic Adaptation and Compatible Solute Biosynthesis of Phototrophic Bacteria as Revealed from Genome Analyses.</title>
        <authorList>
            <person name="Imhoff J.F."/>
            <person name="Rahn T."/>
            <person name="Kunzel S."/>
            <person name="Keller A."/>
            <person name="Neulinger S.C."/>
        </authorList>
    </citation>
    <scope>NUCLEOTIDE SEQUENCE [LARGE SCALE GENOMIC DNA]</scope>
    <source>
        <strain evidence="2 3">DSM 6210</strain>
    </source>
</reference>
<organism evidence="2 3">
    <name type="scientific">Thiohalocapsa halophila</name>
    <dbReference type="NCBI Taxonomy" id="69359"/>
    <lineage>
        <taxon>Bacteria</taxon>
        <taxon>Pseudomonadati</taxon>
        <taxon>Pseudomonadota</taxon>
        <taxon>Gammaproteobacteria</taxon>
        <taxon>Chromatiales</taxon>
        <taxon>Chromatiaceae</taxon>
        <taxon>Thiohalocapsa</taxon>
    </lineage>
</organism>
<feature type="transmembrane region" description="Helical" evidence="1">
    <location>
        <begin position="190"/>
        <end position="210"/>
    </location>
</feature>
<keyword evidence="1" id="KW-0472">Membrane</keyword>
<accession>A0ABS1CDT1</accession>
<keyword evidence="3" id="KW-1185">Reference proteome</keyword>
<keyword evidence="1" id="KW-1133">Transmembrane helix</keyword>